<dbReference type="GO" id="GO:0006890">
    <property type="term" value="P:retrograde vesicle-mediated transport, Golgi to endoplasmic reticulum"/>
    <property type="evidence" value="ECO:0007669"/>
    <property type="project" value="UniProtKB-UniRule"/>
</dbReference>
<evidence type="ECO:0000313" key="11">
    <source>
        <dbReference type="EMBL" id="RCI05372.1"/>
    </source>
</evidence>
<dbReference type="GO" id="GO:0015031">
    <property type="term" value="P:protein transport"/>
    <property type="evidence" value="ECO:0007669"/>
    <property type="project" value="UniProtKB-KW"/>
</dbReference>
<dbReference type="EMBL" id="PJQM01000406">
    <property type="protein sequence ID" value="RCI05372.1"/>
    <property type="molecule type" value="Genomic_DNA"/>
</dbReference>
<dbReference type="GO" id="GO:0030126">
    <property type="term" value="C:COPI vesicle coat"/>
    <property type="evidence" value="ECO:0007669"/>
    <property type="project" value="UniProtKB-UniRule"/>
</dbReference>
<keyword evidence="6" id="KW-0931">ER-Golgi transport</keyword>
<comment type="subcellular location">
    <subcellularLocation>
        <location evidence="6 7">Cytoplasm</location>
    </subcellularLocation>
    <subcellularLocation>
        <location evidence="6 7">Cytoplasmic vesicle</location>
        <location evidence="6 7">COPI-coated vesicle membrane</location>
        <topology evidence="6 7">Peripheral membrane protein</topology>
        <orientation evidence="6 7">Cytoplasmic side</orientation>
    </subcellularLocation>
    <subcellularLocation>
        <location evidence="6 7">Golgi apparatus membrane</location>
        <topology evidence="6 7">Peripheral membrane protein</topology>
        <orientation evidence="6 7">Cytoplasmic side</orientation>
    </subcellularLocation>
</comment>
<dbReference type="Gene3D" id="3.30.450.60">
    <property type="match status" value="1"/>
</dbReference>
<evidence type="ECO:0000256" key="5">
    <source>
        <dbReference type="ARBA" id="ARBA00022927"/>
    </source>
</evidence>
<dbReference type="AlphaFoldDB" id="A0A367KU30"/>
<evidence type="ECO:0000256" key="2">
    <source>
        <dbReference type="ARBA" id="ARBA00011775"/>
    </source>
</evidence>
<organism evidence="11 12">
    <name type="scientific">Rhizopus stolonifer</name>
    <name type="common">Rhizopus nigricans</name>
    <dbReference type="NCBI Taxonomy" id="4846"/>
    <lineage>
        <taxon>Eukaryota</taxon>
        <taxon>Fungi</taxon>
        <taxon>Fungi incertae sedis</taxon>
        <taxon>Mucoromycota</taxon>
        <taxon>Mucoromycotina</taxon>
        <taxon>Mucoromycetes</taxon>
        <taxon>Mucorales</taxon>
        <taxon>Mucorineae</taxon>
        <taxon>Rhizopodaceae</taxon>
        <taxon>Rhizopus</taxon>
    </lineage>
</organism>
<evidence type="ECO:0000313" key="12">
    <source>
        <dbReference type="Proteomes" id="UP000253551"/>
    </source>
</evidence>
<keyword evidence="8" id="KW-0175">Coiled coil</keyword>
<gene>
    <name evidence="11" type="ORF">CU098_013234</name>
</gene>
<feature type="compositionally biased region" description="Gly residues" evidence="9">
    <location>
        <begin position="191"/>
        <end position="203"/>
    </location>
</feature>
<dbReference type="STRING" id="4846.A0A367KU30"/>
<comment type="similarity">
    <text evidence="1 6">Belongs to the adaptor complexes medium subunit family. Delta-COP subfamily.</text>
</comment>
<feature type="coiled-coil region" evidence="8">
    <location>
        <begin position="136"/>
        <end position="176"/>
    </location>
</feature>
<dbReference type="Pfam" id="PF01217">
    <property type="entry name" value="Clat_adaptor_s"/>
    <property type="match status" value="1"/>
</dbReference>
<dbReference type="SUPFAM" id="SSF64356">
    <property type="entry name" value="SNARE-like"/>
    <property type="match status" value="1"/>
</dbReference>
<feature type="compositionally biased region" description="Low complexity" evidence="9">
    <location>
        <begin position="204"/>
        <end position="217"/>
    </location>
</feature>
<evidence type="ECO:0000256" key="9">
    <source>
        <dbReference type="SAM" id="MobiDB-lite"/>
    </source>
</evidence>
<dbReference type="PANTHER" id="PTHR10121:SF0">
    <property type="entry name" value="COATOMER SUBUNIT DELTA"/>
    <property type="match status" value="1"/>
</dbReference>
<evidence type="ECO:0000256" key="6">
    <source>
        <dbReference type="RuleBase" id="RU364018"/>
    </source>
</evidence>
<proteinExistence type="inferred from homology"/>
<keyword evidence="4 6" id="KW-0963">Cytoplasm</keyword>
<dbReference type="Proteomes" id="UP000253551">
    <property type="component" value="Unassembled WGS sequence"/>
</dbReference>
<evidence type="ECO:0000256" key="4">
    <source>
        <dbReference type="ARBA" id="ARBA00022490"/>
    </source>
</evidence>
<protein>
    <recommendedName>
        <fullName evidence="6">Coatomer subunit delta</fullName>
    </recommendedName>
</protein>
<keyword evidence="6" id="KW-0472">Membrane</keyword>
<comment type="caution">
    <text evidence="11">The sequence shown here is derived from an EMBL/GenBank/DDBJ whole genome shotgun (WGS) entry which is preliminary data.</text>
</comment>
<dbReference type="InterPro" id="IPR027059">
    <property type="entry name" value="Coatomer_dsu"/>
</dbReference>
<evidence type="ECO:0000256" key="3">
    <source>
        <dbReference type="ARBA" id="ARBA00022448"/>
    </source>
</evidence>
<evidence type="ECO:0000256" key="8">
    <source>
        <dbReference type="SAM" id="Coils"/>
    </source>
</evidence>
<feature type="domain" description="AP complex mu/sigma subunit" evidence="10">
    <location>
        <begin position="8"/>
        <end position="137"/>
    </location>
</feature>
<dbReference type="GO" id="GO:0006888">
    <property type="term" value="P:endoplasmic reticulum to Golgi vesicle-mediated transport"/>
    <property type="evidence" value="ECO:0007669"/>
    <property type="project" value="TreeGrafter"/>
</dbReference>
<dbReference type="GO" id="GO:0000139">
    <property type="term" value="C:Golgi membrane"/>
    <property type="evidence" value="ECO:0007669"/>
    <property type="project" value="UniProtKB-SubCell"/>
</dbReference>
<evidence type="ECO:0000256" key="1">
    <source>
        <dbReference type="ARBA" id="ARBA00010516"/>
    </source>
</evidence>
<reference evidence="11 12" key="1">
    <citation type="journal article" date="2018" name="G3 (Bethesda)">
        <title>Phylogenetic and Phylogenomic Definition of Rhizopus Species.</title>
        <authorList>
            <person name="Gryganskyi A.P."/>
            <person name="Golan J."/>
            <person name="Dolatabadi S."/>
            <person name="Mondo S."/>
            <person name="Robb S."/>
            <person name="Idnurm A."/>
            <person name="Muszewska A."/>
            <person name="Steczkiewicz K."/>
            <person name="Masonjones S."/>
            <person name="Liao H.L."/>
            <person name="Gajdeczka M.T."/>
            <person name="Anike F."/>
            <person name="Vuek A."/>
            <person name="Anishchenko I.M."/>
            <person name="Voigt K."/>
            <person name="de Hoog G.S."/>
            <person name="Smith M.E."/>
            <person name="Heitman J."/>
            <person name="Vilgalys R."/>
            <person name="Stajich J.E."/>
        </authorList>
    </citation>
    <scope>NUCLEOTIDE SEQUENCE [LARGE SCALE GENOMIC DNA]</scope>
    <source>
        <strain evidence="11 12">LSU 92-RS-03</strain>
    </source>
</reference>
<feature type="region of interest" description="Disordered" evidence="9">
    <location>
        <begin position="186"/>
        <end position="258"/>
    </location>
</feature>
<keyword evidence="12" id="KW-1185">Reference proteome</keyword>
<dbReference type="GO" id="GO:0051645">
    <property type="term" value="P:Golgi localization"/>
    <property type="evidence" value="ECO:0007669"/>
    <property type="project" value="TreeGrafter"/>
</dbReference>
<keyword evidence="6" id="KW-0968">Cytoplasmic vesicle</keyword>
<comment type="function">
    <text evidence="6">The coatomer is a cytosolic protein complex that binds to dilysine motifs and reversibly associates with Golgi non-clathrin-coated vesicles, which further mediate biosynthetic protein transport from the ER, via the Golgi up to the trans Golgi network. Coatomer complex is required for budding from Golgi membranes, and is essential for the retrograde Golgi-to-ER transport of dilysine-tagged proteins.</text>
</comment>
<dbReference type="InterPro" id="IPR022775">
    <property type="entry name" value="AP_mu_sigma_su"/>
</dbReference>
<evidence type="ECO:0000259" key="10">
    <source>
        <dbReference type="Pfam" id="PF01217"/>
    </source>
</evidence>
<dbReference type="CDD" id="cd14830">
    <property type="entry name" value="Delta_COP_N"/>
    <property type="match status" value="1"/>
</dbReference>
<accession>A0A367KU30</accession>
<comment type="subunit">
    <text evidence="2 6">Oligomeric complex that consists of at least the alpha, beta, beta', gamma, delta, epsilon and zeta subunits.</text>
</comment>
<keyword evidence="5 6" id="KW-0653">Protein transport</keyword>
<name>A0A367KU30_RHIST</name>
<keyword evidence="3 6" id="KW-0813">Transport</keyword>
<sequence>MVVLAAAVVTKSGKPVVSRQFRQMPRSRIEGLLASFPKLTGTGQQHTIAENEHVRFVYQPLDELFIVLITNRQSNILQDIESLHLFARVVTNICHSFDEADIFRNAFELLCAFDEIISVGYRENVNLSQVKNSMEMESHEERIQEIIAKNKEAEAKEELKRRAKQFEMQRKEAQKRGQEFMQGNFKSSNMFGGGGGGGSGAGSFSGQQFSSSSFESSAPSNISRDTYTPAENVVSADAPPKPKGMQLGRKSKTVNLFE</sequence>
<dbReference type="OrthoDB" id="10266042at2759"/>
<dbReference type="InterPro" id="IPR011012">
    <property type="entry name" value="Longin-like_dom_sf"/>
</dbReference>
<evidence type="ECO:0000256" key="7">
    <source>
        <dbReference type="RuleBase" id="RU366052"/>
    </source>
</evidence>
<dbReference type="FunFam" id="3.30.450.60:FF:000003">
    <property type="entry name" value="Coatomer subunit delta"/>
    <property type="match status" value="1"/>
</dbReference>
<dbReference type="PANTHER" id="PTHR10121">
    <property type="entry name" value="COATOMER SUBUNIT DELTA"/>
    <property type="match status" value="1"/>
</dbReference>
<keyword evidence="6" id="KW-0333">Golgi apparatus</keyword>